<comment type="caution">
    <text evidence="3">The sequence shown here is derived from an EMBL/GenBank/DDBJ whole genome shotgun (WGS) entry which is preliminary data.</text>
</comment>
<keyword evidence="4" id="KW-1185">Reference proteome</keyword>
<dbReference type="Pfam" id="PF13456">
    <property type="entry name" value="RVT_3"/>
    <property type="match status" value="1"/>
</dbReference>
<name>A0ABR2Q5X2_9ROSI</name>
<keyword evidence="1" id="KW-1133">Transmembrane helix</keyword>
<reference evidence="3 4" key="1">
    <citation type="journal article" date="2024" name="G3 (Bethesda)">
        <title>Genome assembly of Hibiscus sabdariffa L. provides insights into metabolisms of medicinal natural products.</title>
        <authorList>
            <person name="Kim T."/>
        </authorList>
    </citation>
    <scope>NUCLEOTIDE SEQUENCE [LARGE SCALE GENOMIC DNA]</scope>
    <source>
        <strain evidence="3">TK-2024</strain>
        <tissue evidence="3">Old leaves</tissue>
    </source>
</reference>
<dbReference type="PANTHER" id="PTHR47723:SF19">
    <property type="entry name" value="POLYNUCLEOTIDYL TRANSFERASE, RIBONUCLEASE H-LIKE SUPERFAMILY PROTEIN"/>
    <property type="match status" value="1"/>
</dbReference>
<proteinExistence type="predicted"/>
<sequence length="298" mass="33780">MLPDFCLRKIVAIQPPSDDSGSDSIGWRWDSKRTFTSKSTYSLVVQHPGGSPNIIWKCIWSLQMKVFFIFFETAIRQERLGARLFHLADSIIFSTIHYSIGWRRINAPKLNLGATILCGISVLHQFVGNSGREDVQYCLIEILLIVAASWIIVLYLADLYKDSRRNIREDVSLATPLIRWQTPTVLIAELWAIHDALQRAWDRGLPKINLESDCLDAVRILNEKSTSLLGNGLVATIFKLLRYDWMVSINHINRACNGVVDRLATLSKANNIDDLQLLEPPAEVLSLMQLEVVDFCSL</sequence>
<dbReference type="InterPro" id="IPR012337">
    <property type="entry name" value="RNaseH-like_sf"/>
</dbReference>
<organism evidence="3 4">
    <name type="scientific">Hibiscus sabdariffa</name>
    <name type="common">roselle</name>
    <dbReference type="NCBI Taxonomy" id="183260"/>
    <lineage>
        <taxon>Eukaryota</taxon>
        <taxon>Viridiplantae</taxon>
        <taxon>Streptophyta</taxon>
        <taxon>Embryophyta</taxon>
        <taxon>Tracheophyta</taxon>
        <taxon>Spermatophyta</taxon>
        <taxon>Magnoliopsida</taxon>
        <taxon>eudicotyledons</taxon>
        <taxon>Gunneridae</taxon>
        <taxon>Pentapetalae</taxon>
        <taxon>rosids</taxon>
        <taxon>malvids</taxon>
        <taxon>Malvales</taxon>
        <taxon>Malvaceae</taxon>
        <taxon>Malvoideae</taxon>
        <taxon>Hibiscus</taxon>
    </lineage>
</organism>
<accession>A0ABR2Q5X2</accession>
<keyword evidence="1" id="KW-0812">Transmembrane</keyword>
<evidence type="ECO:0000313" key="3">
    <source>
        <dbReference type="EMBL" id="KAK8996084.1"/>
    </source>
</evidence>
<gene>
    <name evidence="3" type="ORF">V6N11_076333</name>
</gene>
<dbReference type="Proteomes" id="UP001396334">
    <property type="component" value="Unassembled WGS sequence"/>
</dbReference>
<keyword evidence="1" id="KW-0472">Membrane</keyword>
<evidence type="ECO:0000259" key="2">
    <source>
        <dbReference type="Pfam" id="PF13456"/>
    </source>
</evidence>
<dbReference type="CDD" id="cd06222">
    <property type="entry name" value="RNase_H_like"/>
    <property type="match status" value="1"/>
</dbReference>
<evidence type="ECO:0000256" key="1">
    <source>
        <dbReference type="SAM" id="Phobius"/>
    </source>
</evidence>
<feature type="domain" description="RNase H type-1" evidence="2">
    <location>
        <begin position="183"/>
        <end position="265"/>
    </location>
</feature>
<dbReference type="Gene3D" id="3.30.420.10">
    <property type="entry name" value="Ribonuclease H-like superfamily/Ribonuclease H"/>
    <property type="match status" value="1"/>
</dbReference>
<dbReference type="SUPFAM" id="SSF53098">
    <property type="entry name" value="Ribonuclease H-like"/>
    <property type="match status" value="1"/>
</dbReference>
<dbReference type="InterPro" id="IPR036397">
    <property type="entry name" value="RNaseH_sf"/>
</dbReference>
<evidence type="ECO:0000313" key="4">
    <source>
        <dbReference type="Proteomes" id="UP001396334"/>
    </source>
</evidence>
<feature type="transmembrane region" description="Helical" evidence="1">
    <location>
        <begin position="139"/>
        <end position="157"/>
    </location>
</feature>
<dbReference type="InterPro" id="IPR044730">
    <property type="entry name" value="RNase_H-like_dom_plant"/>
</dbReference>
<dbReference type="InterPro" id="IPR053151">
    <property type="entry name" value="RNase_H-like"/>
</dbReference>
<dbReference type="EMBL" id="JBBPBN010000045">
    <property type="protein sequence ID" value="KAK8996084.1"/>
    <property type="molecule type" value="Genomic_DNA"/>
</dbReference>
<protein>
    <recommendedName>
        <fullName evidence="2">RNase H type-1 domain-containing protein</fullName>
    </recommendedName>
</protein>
<feature type="transmembrane region" description="Helical" evidence="1">
    <location>
        <begin position="110"/>
        <end position="127"/>
    </location>
</feature>
<dbReference type="InterPro" id="IPR002156">
    <property type="entry name" value="RNaseH_domain"/>
</dbReference>
<dbReference type="PANTHER" id="PTHR47723">
    <property type="entry name" value="OS05G0353850 PROTEIN"/>
    <property type="match status" value="1"/>
</dbReference>